<name>A0AC58M899_CASCN</name>
<evidence type="ECO:0000313" key="1">
    <source>
        <dbReference type="Proteomes" id="UP001732720"/>
    </source>
</evidence>
<sequence>MMRGPELRLVLLALVLCQAPRGPAAPVPEGGGTVLAKMYPRGNHWAVGHLMGKKSSEESPYMSEGNSLKQQLREFIWWEEVTKNLLGFLEAKGNRSRQPPQLQDSGSRQPSWDTEDGSNLKDVGPKCRIGRFSAPGSQREGRNPQLSGQ</sequence>
<accession>A0AC58M899</accession>
<dbReference type="Proteomes" id="UP001732720">
    <property type="component" value="Chromosome 4"/>
</dbReference>
<keyword evidence="1" id="KW-1185">Reference proteome</keyword>
<organism evidence="1 2">
    <name type="scientific">Castor canadensis</name>
    <name type="common">American beaver</name>
    <dbReference type="NCBI Taxonomy" id="51338"/>
    <lineage>
        <taxon>Eukaryota</taxon>
        <taxon>Metazoa</taxon>
        <taxon>Chordata</taxon>
        <taxon>Craniata</taxon>
        <taxon>Vertebrata</taxon>
        <taxon>Euteleostomi</taxon>
        <taxon>Mammalia</taxon>
        <taxon>Eutheria</taxon>
        <taxon>Euarchontoglires</taxon>
        <taxon>Glires</taxon>
        <taxon>Rodentia</taxon>
        <taxon>Castorimorpha</taxon>
        <taxon>Castoridae</taxon>
        <taxon>Castor</taxon>
    </lineage>
</organism>
<evidence type="ECO:0000313" key="2">
    <source>
        <dbReference type="RefSeq" id="XP_073925627.1"/>
    </source>
</evidence>
<dbReference type="RefSeq" id="XP_073925627.1">
    <property type="nucleotide sequence ID" value="XM_074069526.1"/>
</dbReference>
<proteinExistence type="predicted"/>
<reference evidence="2" key="1">
    <citation type="submission" date="2025-08" db="UniProtKB">
        <authorList>
            <consortium name="RefSeq"/>
        </authorList>
    </citation>
    <scope>IDENTIFICATION</scope>
</reference>
<gene>
    <name evidence="2" type="primary">Grp</name>
</gene>
<protein>
    <submittedName>
        <fullName evidence="2">Gastrin-releasing peptide isoform X2</fullName>
    </submittedName>
</protein>